<dbReference type="PANTHER" id="PTHR46401:SF2">
    <property type="entry name" value="GLYCOSYLTRANSFERASE WBBK-RELATED"/>
    <property type="match status" value="1"/>
</dbReference>
<sequence length="397" mass="46779">MNLNKYRLEKDTKTTLLFLSWRDIKSSNKGGAEVYTHEMLKRIDFDKYRIIHFSPSLKGAKESENIDNITYIRSGNIFSVIKDARNYYIMNRKSIDFVVDQCNTHRFFTKFWVESKKRIFFIHQLTREIWFMNAKFPISIIGYITETPFLKLSKNDYTMTVSESTKRDLIKVGFNIEKVKILPEGIEFKHWKKEEFKRKEEVPTFIYVGRFVNYKGIDACVLAFAKIKKEYPESKLYIVGKKNEKYIEENLLPIFRKENITYSDKEENSDVTLFGFVSEERKLELMSRSHALIFPSQREGWGLIVTEAAAVGTPSIVYNSPGIIDAVDYGKSGYLCDKNNVENIYIQMKRVIEDKKEYEDYVCKAYEYSLKFHWDETAKSFDKFINDIILDRLGGNI</sequence>
<dbReference type="EC" id="2.4.1.11" evidence="3"/>
<dbReference type="InterPro" id="IPR001296">
    <property type="entry name" value="Glyco_trans_1"/>
</dbReference>
<dbReference type="CDD" id="cd03801">
    <property type="entry name" value="GT4_PimA-like"/>
    <property type="match status" value="1"/>
</dbReference>
<dbReference type="Gene3D" id="3.40.50.2000">
    <property type="entry name" value="Glycogen Phosphorylase B"/>
    <property type="match status" value="2"/>
</dbReference>
<dbReference type="SUPFAM" id="SSF53756">
    <property type="entry name" value="UDP-Glycosyltransferase/glycogen phosphorylase"/>
    <property type="match status" value="1"/>
</dbReference>
<keyword evidence="3" id="KW-0328">Glycosyltransferase</keyword>
<dbReference type="Pfam" id="PF00534">
    <property type="entry name" value="Glycos_transf_1"/>
    <property type="match status" value="1"/>
</dbReference>
<dbReference type="AlphaFoldDB" id="A0A1S8TJG2"/>
<keyword evidence="4" id="KW-1185">Reference proteome</keyword>
<dbReference type="PANTHER" id="PTHR46401">
    <property type="entry name" value="GLYCOSYLTRANSFERASE WBBK-RELATED"/>
    <property type="match status" value="1"/>
</dbReference>
<proteinExistence type="predicted"/>
<dbReference type="STRING" id="29367.CLPUN_21890"/>
<dbReference type="OrthoDB" id="9795068at2"/>
<organism evidence="3 4">
    <name type="scientific">Clostridium puniceum</name>
    <dbReference type="NCBI Taxonomy" id="29367"/>
    <lineage>
        <taxon>Bacteria</taxon>
        <taxon>Bacillati</taxon>
        <taxon>Bacillota</taxon>
        <taxon>Clostridia</taxon>
        <taxon>Eubacteriales</taxon>
        <taxon>Clostridiaceae</taxon>
        <taxon>Clostridium</taxon>
    </lineage>
</organism>
<dbReference type="GO" id="GO:0004373">
    <property type="term" value="F:alpha-1,4-glucan glucosyltransferase (UDP-glucose donor) activity"/>
    <property type="evidence" value="ECO:0007669"/>
    <property type="project" value="UniProtKB-EC"/>
</dbReference>
<dbReference type="GO" id="GO:0009103">
    <property type="term" value="P:lipopolysaccharide biosynthetic process"/>
    <property type="evidence" value="ECO:0007669"/>
    <property type="project" value="TreeGrafter"/>
</dbReference>
<evidence type="ECO:0000313" key="3">
    <source>
        <dbReference type="EMBL" id="OOM77754.1"/>
    </source>
</evidence>
<accession>A0A1S8TJG2</accession>
<feature type="domain" description="Glycosyl transferase family 1" evidence="2">
    <location>
        <begin position="193"/>
        <end position="366"/>
    </location>
</feature>
<keyword evidence="1 3" id="KW-0808">Transferase</keyword>
<gene>
    <name evidence="3" type="ORF">CLPUN_21890</name>
</gene>
<dbReference type="RefSeq" id="WP_077847334.1">
    <property type="nucleotide sequence ID" value="NZ_LZZM01000143.1"/>
</dbReference>
<dbReference type="EMBL" id="LZZM01000143">
    <property type="protein sequence ID" value="OOM77754.1"/>
    <property type="molecule type" value="Genomic_DNA"/>
</dbReference>
<name>A0A1S8TJG2_9CLOT</name>
<protein>
    <submittedName>
        <fullName evidence="3">Glycogen synthase</fullName>
        <ecNumber evidence="3">2.4.1.11</ecNumber>
    </submittedName>
</protein>
<reference evidence="3 4" key="1">
    <citation type="submission" date="2016-05" db="EMBL/GenBank/DDBJ databases">
        <title>Microbial solvent formation.</title>
        <authorList>
            <person name="Poehlein A."/>
            <person name="Montoya Solano J.D."/>
            <person name="Flitsch S."/>
            <person name="Krabben P."/>
            <person name="Duerre P."/>
            <person name="Daniel R."/>
        </authorList>
    </citation>
    <scope>NUCLEOTIDE SEQUENCE [LARGE SCALE GENOMIC DNA]</scope>
    <source>
        <strain evidence="3 4">DSM 2619</strain>
    </source>
</reference>
<evidence type="ECO:0000259" key="2">
    <source>
        <dbReference type="Pfam" id="PF00534"/>
    </source>
</evidence>
<comment type="caution">
    <text evidence="3">The sequence shown here is derived from an EMBL/GenBank/DDBJ whole genome shotgun (WGS) entry which is preliminary data.</text>
</comment>
<evidence type="ECO:0000256" key="1">
    <source>
        <dbReference type="ARBA" id="ARBA00022679"/>
    </source>
</evidence>
<dbReference type="Proteomes" id="UP000190890">
    <property type="component" value="Unassembled WGS sequence"/>
</dbReference>
<evidence type="ECO:0000313" key="4">
    <source>
        <dbReference type="Proteomes" id="UP000190890"/>
    </source>
</evidence>